<proteinExistence type="predicted"/>
<dbReference type="AlphaFoldDB" id="A0A1H0LNS3"/>
<protein>
    <submittedName>
        <fullName evidence="1">Uncharacterized protein</fullName>
    </submittedName>
</protein>
<gene>
    <name evidence="1" type="ORF">SAMN04515671_1733</name>
</gene>
<organism evidence="1 2">
    <name type="scientific">Nakamurella panacisegetis</name>
    <dbReference type="NCBI Taxonomy" id="1090615"/>
    <lineage>
        <taxon>Bacteria</taxon>
        <taxon>Bacillati</taxon>
        <taxon>Actinomycetota</taxon>
        <taxon>Actinomycetes</taxon>
        <taxon>Nakamurellales</taxon>
        <taxon>Nakamurellaceae</taxon>
        <taxon>Nakamurella</taxon>
    </lineage>
</organism>
<evidence type="ECO:0000313" key="1">
    <source>
        <dbReference type="EMBL" id="SDO69666.1"/>
    </source>
</evidence>
<accession>A0A1H0LNS3</accession>
<name>A0A1H0LNS3_9ACTN</name>
<keyword evidence="2" id="KW-1185">Reference proteome</keyword>
<reference evidence="1 2" key="1">
    <citation type="submission" date="2016-10" db="EMBL/GenBank/DDBJ databases">
        <authorList>
            <person name="de Groot N.N."/>
        </authorList>
    </citation>
    <scope>NUCLEOTIDE SEQUENCE [LARGE SCALE GENOMIC DNA]</scope>
    <source>
        <strain evidence="2">P4-7,KCTC 19426,CECT 7604</strain>
    </source>
</reference>
<evidence type="ECO:0000313" key="2">
    <source>
        <dbReference type="Proteomes" id="UP000198741"/>
    </source>
</evidence>
<dbReference type="EMBL" id="LT629710">
    <property type="protein sequence ID" value="SDO69666.1"/>
    <property type="molecule type" value="Genomic_DNA"/>
</dbReference>
<dbReference type="Proteomes" id="UP000198741">
    <property type="component" value="Chromosome I"/>
</dbReference>
<sequence length="241" mass="26227">MTETTARPPVPVAALRNLAHFHREHEKFYAIEPLRRAEAVLRASRTLKALADRWSRTDLRPAAGGGPAYTGCEDLNDPTAIETSGVLFMEGTTEPAELTQLKHDLRSQAMSGEQTGAWLKDAMTASWDSAGALLRVSPLAELLGERHRIIANNWLAADMSRLSAALLNRAADILEAVDFTPGGLRTDLAGPRVTPGYLYSAALLLDRSADLSVTSTTLTRDSEPAWRQWQARVDTLDSHGG</sequence>
<dbReference type="RefSeq" id="WP_090475606.1">
    <property type="nucleotide sequence ID" value="NZ_LT629710.1"/>
</dbReference>
<dbReference type="OrthoDB" id="4476140at2"/>